<comment type="similarity">
    <text evidence="1">Belongs to the four-carbon acid sugar kinase family.</text>
</comment>
<evidence type="ECO:0000256" key="3">
    <source>
        <dbReference type="ARBA" id="ARBA00022679"/>
    </source>
</evidence>
<evidence type="ECO:0000256" key="4">
    <source>
        <dbReference type="ARBA" id="ARBA00022723"/>
    </source>
</evidence>
<gene>
    <name evidence="13" type="primary">pdxA</name>
    <name evidence="13" type="ORF">L0P92_05085</name>
</gene>
<dbReference type="Gene3D" id="3.40.718.10">
    <property type="entry name" value="Isopropylmalate Dehydrogenase"/>
    <property type="match status" value="1"/>
</dbReference>
<dbReference type="EC" id="1.1.1.262" evidence="13"/>
<comment type="similarity">
    <text evidence="2">Belongs to the PdxA family. PdxA2 subfamily.</text>
</comment>
<dbReference type="Pfam" id="PF07005">
    <property type="entry name" value="SBD_N"/>
    <property type="match status" value="1"/>
</dbReference>
<name>A0A9X1TJ58_STRM4</name>
<dbReference type="EMBL" id="JAKEIP010000011">
    <property type="protein sequence ID" value="MCF1592947.1"/>
    <property type="molecule type" value="Genomic_DNA"/>
</dbReference>
<evidence type="ECO:0000256" key="6">
    <source>
        <dbReference type="ARBA" id="ARBA00022777"/>
    </source>
</evidence>
<evidence type="ECO:0000313" key="13">
    <source>
        <dbReference type="EMBL" id="MCF1592947.1"/>
    </source>
</evidence>
<dbReference type="GO" id="GO:0050570">
    <property type="term" value="F:4-hydroxythreonine-4-phosphate dehydrogenase activity"/>
    <property type="evidence" value="ECO:0007669"/>
    <property type="project" value="UniProtKB-EC"/>
</dbReference>
<keyword evidence="14" id="KW-1185">Reference proteome</keyword>
<protein>
    <submittedName>
        <fullName evidence="13">4-hydroxythreonine-4-phosphate dehydrogenase PdxA</fullName>
        <ecNumber evidence="13">1.1.1.262</ecNumber>
    </submittedName>
</protein>
<reference evidence="13" key="1">
    <citation type="submission" date="2022-01" db="EMBL/GenBank/DDBJ databases">
        <title>Draft Genome Sequences of Seven Type Strains of the Genus Streptomyces.</title>
        <authorList>
            <person name="Aziz S."/>
            <person name="Coretto E."/>
            <person name="Chronakova A."/>
            <person name="Sproer C."/>
            <person name="Huber K."/>
            <person name="Nouioui I."/>
            <person name="Gross H."/>
        </authorList>
    </citation>
    <scope>NUCLEOTIDE SEQUENCE</scope>
    <source>
        <strain evidence="13">DSM 103493</strain>
    </source>
</reference>
<dbReference type="AlphaFoldDB" id="A0A9X1TJ58"/>
<dbReference type="GO" id="GO:0046872">
    <property type="term" value="F:metal ion binding"/>
    <property type="evidence" value="ECO:0007669"/>
    <property type="project" value="UniProtKB-KW"/>
</dbReference>
<dbReference type="GO" id="GO:0005524">
    <property type="term" value="F:ATP binding"/>
    <property type="evidence" value="ECO:0007669"/>
    <property type="project" value="UniProtKB-KW"/>
</dbReference>
<dbReference type="NCBIfam" id="TIGR00557">
    <property type="entry name" value="pdxA"/>
    <property type="match status" value="1"/>
</dbReference>
<dbReference type="InterPro" id="IPR010737">
    <property type="entry name" value="4-carb_acid_sugar_kinase_N"/>
</dbReference>
<keyword evidence="10" id="KW-0119">Carbohydrate metabolism</keyword>
<dbReference type="GO" id="GO:0016301">
    <property type="term" value="F:kinase activity"/>
    <property type="evidence" value="ECO:0007669"/>
    <property type="project" value="UniProtKB-KW"/>
</dbReference>
<keyword evidence="8 13" id="KW-0560">Oxidoreductase</keyword>
<keyword evidence="5" id="KW-0547">Nucleotide-binding</keyword>
<dbReference type="InterPro" id="IPR037051">
    <property type="entry name" value="4-carb_acid_sugar_kinase_N_sf"/>
</dbReference>
<evidence type="ECO:0000313" key="14">
    <source>
        <dbReference type="Proteomes" id="UP001139384"/>
    </source>
</evidence>
<keyword evidence="3" id="KW-0808">Transferase</keyword>
<dbReference type="SUPFAM" id="SSF142764">
    <property type="entry name" value="YgbK-like"/>
    <property type="match status" value="1"/>
</dbReference>
<dbReference type="Proteomes" id="UP001139384">
    <property type="component" value="Unassembled WGS sequence"/>
</dbReference>
<evidence type="ECO:0000256" key="7">
    <source>
        <dbReference type="ARBA" id="ARBA00022840"/>
    </source>
</evidence>
<evidence type="ECO:0000256" key="10">
    <source>
        <dbReference type="ARBA" id="ARBA00023277"/>
    </source>
</evidence>
<evidence type="ECO:0000256" key="2">
    <source>
        <dbReference type="ARBA" id="ARBA00009464"/>
    </source>
</evidence>
<keyword evidence="4" id="KW-0479">Metal-binding</keyword>
<evidence type="ECO:0000256" key="9">
    <source>
        <dbReference type="ARBA" id="ARBA00023027"/>
    </source>
</evidence>
<dbReference type="PANTHER" id="PTHR30004:SF6">
    <property type="entry name" value="D-THREONATE 4-PHOSPHATE DEHYDROGENASE"/>
    <property type="match status" value="1"/>
</dbReference>
<feature type="domain" description="Four-carbon acid sugar kinase nucleotide binding" evidence="12">
    <location>
        <begin position="256"/>
        <end position="393"/>
    </location>
</feature>
<organism evidence="13 14">
    <name type="scientific">Streptomyces muensis</name>
    <dbReference type="NCBI Taxonomy" id="1077944"/>
    <lineage>
        <taxon>Bacteria</taxon>
        <taxon>Bacillati</taxon>
        <taxon>Actinomycetota</taxon>
        <taxon>Actinomycetes</taxon>
        <taxon>Kitasatosporales</taxon>
        <taxon>Streptomycetaceae</taxon>
        <taxon>Streptomyces</taxon>
    </lineage>
</organism>
<dbReference type="InterPro" id="IPR005255">
    <property type="entry name" value="PdxA_fam"/>
</dbReference>
<keyword evidence="6" id="KW-0418">Kinase</keyword>
<dbReference type="GO" id="GO:0051287">
    <property type="term" value="F:NAD binding"/>
    <property type="evidence" value="ECO:0007669"/>
    <property type="project" value="InterPro"/>
</dbReference>
<feature type="domain" description="Four-carbon acid sugar kinase N-terminal" evidence="11">
    <location>
        <begin position="15"/>
        <end position="230"/>
    </location>
</feature>
<dbReference type="Gene3D" id="3.40.980.20">
    <property type="entry name" value="Four-carbon acid sugar kinase, nucleotide binding domain"/>
    <property type="match status" value="1"/>
</dbReference>
<evidence type="ECO:0000256" key="8">
    <source>
        <dbReference type="ARBA" id="ARBA00023002"/>
    </source>
</evidence>
<dbReference type="InterPro" id="IPR031475">
    <property type="entry name" value="NBD_C"/>
</dbReference>
<comment type="caution">
    <text evidence="13">The sequence shown here is derived from an EMBL/GenBank/DDBJ whole genome shotgun (WGS) entry which is preliminary data.</text>
</comment>
<dbReference type="Gene3D" id="3.40.50.10840">
    <property type="entry name" value="Putative sugar-binding, N-terminal domain"/>
    <property type="match status" value="1"/>
</dbReference>
<sequence>MSFPLRDTRAPRRLLALADDLSGAAETAVALGVPGGRIVLGPTPWSTPPDDRPLVVDLDTRGLPPADAARRVREALHGVPAGTLVLKKVDSLLRGNLAAETAAFTDGAEGVVVATALPALGRTVREGVVHLDGVPLHTTDAWRAEAAAPPRSVAEALGPGGDAAECRTAVVPLEAVRSGRLPRVLREAFTAGRLPLCDAETDADLDLIAEAALACGSGVRLLGTGGLAAAVGRLPAPEPATAAPSTPPRRGRRPLLVVVGTAEPTATAQIAQLTERGAHHIAVSLDEPSSSAARPVLDGTSDVTVLSIDNTRGVRPGSARRAVHALARLAADHADDADLVLTGGETARRVLDALGVPYLTPLGRIHHGAVRSRTPDGRHVVTRPGSFGDTDSLLRIAAALQPPSLQGDSLVNATPTAGDRRLLPLIAVTMGDGAGIGPEVIVPALLHPDTLARCRPVVVGDAERLRQAAAILGVDCDIVPVAAPDEAEFTPGRINVVDLGLLPADLPWGELSPVAGEGAYHYVRVAADLAMKGAVHGICTAPLNKEALHAAGHVYPGHTELLAHLTGVAEVSMMLSTPKVKVIHVTTHIGLIDAVNRIEPGLVERTVRRGHEAMVRAGVANPVIGVCGINPHAGENGLFGYGEEEEKIVPALEVLRADGIDARGPLPADTAFFLAGRGDYDLIVAMYHDQGHGPVKVLGIEAGVNMTVGLPVIRTSVDHGTAFDIAGKGIAEAGSMVEALRQAAEMSSVPAP</sequence>
<keyword evidence="9" id="KW-0520">NAD</keyword>
<evidence type="ECO:0000259" key="11">
    <source>
        <dbReference type="Pfam" id="PF07005"/>
    </source>
</evidence>
<dbReference type="InterPro" id="IPR042213">
    <property type="entry name" value="NBD_C_sf"/>
</dbReference>
<proteinExistence type="inferred from homology"/>
<dbReference type="SUPFAM" id="SSF53659">
    <property type="entry name" value="Isocitrate/Isopropylmalate dehydrogenase-like"/>
    <property type="match status" value="1"/>
</dbReference>
<evidence type="ECO:0000256" key="5">
    <source>
        <dbReference type="ARBA" id="ARBA00022741"/>
    </source>
</evidence>
<keyword evidence="7" id="KW-0067">ATP-binding</keyword>
<evidence type="ECO:0000259" key="12">
    <source>
        <dbReference type="Pfam" id="PF17042"/>
    </source>
</evidence>
<dbReference type="PANTHER" id="PTHR30004">
    <property type="entry name" value="4-HYDROXYTHREONINE-4-PHOSPHATE DEHYDROGENASE"/>
    <property type="match status" value="1"/>
</dbReference>
<dbReference type="Pfam" id="PF04166">
    <property type="entry name" value="PdxA"/>
    <property type="match status" value="1"/>
</dbReference>
<evidence type="ECO:0000256" key="1">
    <source>
        <dbReference type="ARBA" id="ARBA00005715"/>
    </source>
</evidence>
<dbReference type="RefSeq" id="WP_234761286.1">
    <property type="nucleotide sequence ID" value="NZ_JAKEIP010000011.1"/>
</dbReference>
<dbReference type="Pfam" id="PF17042">
    <property type="entry name" value="NBD_C"/>
    <property type="match status" value="1"/>
</dbReference>
<accession>A0A9X1TJ58</accession>